<dbReference type="RefSeq" id="WP_379484567.1">
    <property type="nucleotide sequence ID" value="NZ_JBHMCF010000040.1"/>
</dbReference>
<accession>A0ABV5NYN1</accession>
<proteinExistence type="predicted"/>
<comment type="caution">
    <text evidence="3">The sequence shown here is derived from an EMBL/GenBank/DDBJ whole genome shotgun (WGS) entry which is preliminary data.</text>
</comment>
<evidence type="ECO:0000313" key="4">
    <source>
        <dbReference type="Proteomes" id="UP001589568"/>
    </source>
</evidence>
<name>A0ABV5NYN1_9ACTN</name>
<sequence length="156" mass="17088">MRSRSLLTAALLAASVVAVAQPAYAAAPAVQITKIYYDSPGSPDNGGNSSLNGEYVQVRNMTKKAVNLRGWTMRDATRRQDHIYTFGTFTLKPGKTVTLRTGKGKNTSTTRYWGRSGGTLAYIWNQSKDTAYLRNAAGKLIDSCSYNSSRDDYKVC</sequence>
<dbReference type="Pfam" id="PF00932">
    <property type="entry name" value="LTD"/>
    <property type="match status" value="1"/>
</dbReference>
<dbReference type="Gene3D" id="2.60.40.1260">
    <property type="entry name" value="Lamin Tail domain"/>
    <property type="match status" value="1"/>
</dbReference>
<dbReference type="EMBL" id="JBHMCF010000040">
    <property type="protein sequence ID" value="MFB9474804.1"/>
    <property type="molecule type" value="Genomic_DNA"/>
</dbReference>
<dbReference type="InterPro" id="IPR036415">
    <property type="entry name" value="Lamin_tail_dom_sf"/>
</dbReference>
<dbReference type="InterPro" id="IPR001322">
    <property type="entry name" value="Lamin_tail_dom"/>
</dbReference>
<dbReference type="SUPFAM" id="SSF74853">
    <property type="entry name" value="Lamin A/C globular tail domain"/>
    <property type="match status" value="1"/>
</dbReference>
<evidence type="ECO:0000256" key="1">
    <source>
        <dbReference type="SAM" id="SignalP"/>
    </source>
</evidence>
<feature type="signal peptide" evidence="1">
    <location>
        <begin position="1"/>
        <end position="25"/>
    </location>
</feature>
<organism evidence="3 4">
    <name type="scientific">Nonomuraea salmonea</name>
    <dbReference type="NCBI Taxonomy" id="46181"/>
    <lineage>
        <taxon>Bacteria</taxon>
        <taxon>Bacillati</taxon>
        <taxon>Actinomycetota</taxon>
        <taxon>Actinomycetes</taxon>
        <taxon>Streptosporangiales</taxon>
        <taxon>Streptosporangiaceae</taxon>
        <taxon>Nonomuraea</taxon>
    </lineage>
</organism>
<feature type="chain" id="PRO_5046633461" evidence="1">
    <location>
        <begin position="26"/>
        <end position="156"/>
    </location>
</feature>
<gene>
    <name evidence="3" type="ORF">ACFFR3_35375</name>
</gene>
<evidence type="ECO:0000259" key="2">
    <source>
        <dbReference type="PROSITE" id="PS51841"/>
    </source>
</evidence>
<keyword evidence="4" id="KW-1185">Reference proteome</keyword>
<feature type="domain" description="LTD" evidence="2">
    <location>
        <begin position="16"/>
        <end position="148"/>
    </location>
</feature>
<evidence type="ECO:0000313" key="3">
    <source>
        <dbReference type="EMBL" id="MFB9474804.1"/>
    </source>
</evidence>
<dbReference type="PROSITE" id="PS51841">
    <property type="entry name" value="LTD"/>
    <property type="match status" value="1"/>
</dbReference>
<dbReference type="Proteomes" id="UP001589568">
    <property type="component" value="Unassembled WGS sequence"/>
</dbReference>
<protein>
    <submittedName>
        <fullName evidence="3">Lamin tail domain-containing protein</fullName>
    </submittedName>
</protein>
<reference evidence="3 4" key="1">
    <citation type="submission" date="2024-09" db="EMBL/GenBank/DDBJ databases">
        <authorList>
            <person name="Sun Q."/>
            <person name="Mori K."/>
        </authorList>
    </citation>
    <scope>NUCLEOTIDE SEQUENCE [LARGE SCALE GENOMIC DNA]</scope>
    <source>
        <strain evidence="3 4">JCM 3324</strain>
    </source>
</reference>
<keyword evidence="1" id="KW-0732">Signal</keyword>